<proteinExistence type="predicted"/>
<gene>
    <name evidence="2" type="ORF">AVJ23_05590</name>
</gene>
<comment type="caution">
    <text evidence="2">The sequence shown here is derived from an EMBL/GenBank/DDBJ whole genome shotgun (WGS) entry which is preliminary data.</text>
</comment>
<dbReference type="AlphaFoldDB" id="A0A0W7WN85"/>
<feature type="signal peptide" evidence="1">
    <location>
        <begin position="1"/>
        <end position="23"/>
    </location>
</feature>
<protein>
    <submittedName>
        <fullName evidence="2">Uncharacterized protein</fullName>
    </submittedName>
</protein>
<sequence>MTGWHRGPAIGALMAVVAGAAGAQGEDPPPGHVPDAAPAEEVLPYEAEQQVPTGRFTTALEVRPTLDATRTSWIAVREFNGQDLVYVTHLWSWRCGLFEIRVGLNGADPEPWPLPDCHEDRATPNLILDGDGLPYRAFPPGSVQTLTVELIYDDLTRDRATFDRQGALIP</sequence>
<dbReference type="Proteomes" id="UP000054396">
    <property type="component" value="Unassembled WGS sequence"/>
</dbReference>
<dbReference type="STRING" id="1685382.AVJ23_05590"/>
<evidence type="ECO:0000313" key="3">
    <source>
        <dbReference type="Proteomes" id="UP000054396"/>
    </source>
</evidence>
<keyword evidence="1" id="KW-0732">Signal</keyword>
<dbReference type="EMBL" id="LPXO01000002">
    <property type="protein sequence ID" value="KUF12046.1"/>
    <property type="molecule type" value="Genomic_DNA"/>
</dbReference>
<keyword evidence="3" id="KW-1185">Reference proteome</keyword>
<reference evidence="2 3" key="1">
    <citation type="submission" date="2015-12" db="EMBL/GenBank/DDBJ databases">
        <authorList>
            <person name="Shamseldin A."/>
            <person name="Moawad H."/>
            <person name="Abd El-Rahim W.M."/>
            <person name="Sadowsky M.J."/>
        </authorList>
    </citation>
    <scope>NUCLEOTIDE SEQUENCE [LARGE SCALE GENOMIC DNA]</scope>
    <source>
        <strain evidence="2 3">SJ5A-1</strain>
    </source>
</reference>
<feature type="chain" id="PRO_5006936476" evidence="1">
    <location>
        <begin position="24"/>
        <end position="170"/>
    </location>
</feature>
<accession>A0A0W7WN85</accession>
<name>A0A0W7WN85_9RHOB</name>
<dbReference type="RefSeq" id="WP_058861165.1">
    <property type="nucleotide sequence ID" value="NZ_LPXO01000002.1"/>
</dbReference>
<evidence type="ECO:0000256" key="1">
    <source>
        <dbReference type="SAM" id="SignalP"/>
    </source>
</evidence>
<organism evidence="2 3">
    <name type="scientific">Pseudoponticoccus marisrubri</name>
    <dbReference type="NCBI Taxonomy" id="1685382"/>
    <lineage>
        <taxon>Bacteria</taxon>
        <taxon>Pseudomonadati</taxon>
        <taxon>Pseudomonadota</taxon>
        <taxon>Alphaproteobacteria</taxon>
        <taxon>Rhodobacterales</taxon>
        <taxon>Roseobacteraceae</taxon>
        <taxon>Pseudoponticoccus</taxon>
    </lineage>
</organism>
<evidence type="ECO:0000313" key="2">
    <source>
        <dbReference type="EMBL" id="KUF12046.1"/>
    </source>
</evidence>